<feature type="transmembrane region" description="Helical" evidence="7">
    <location>
        <begin position="237"/>
        <end position="261"/>
    </location>
</feature>
<proteinExistence type="predicted"/>
<feature type="transmembrane region" description="Helical" evidence="7">
    <location>
        <begin position="446"/>
        <end position="466"/>
    </location>
</feature>
<evidence type="ECO:0000256" key="2">
    <source>
        <dbReference type="ARBA" id="ARBA00022448"/>
    </source>
</evidence>
<comment type="caution">
    <text evidence="9">The sequence shown here is derived from an EMBL/GenBank/DDBJ whole genome shotgun (WGS) entry which is preliminary data.</text>
</comment>
<feature type="domain" description="Amino acid transporter transmembrane" evidence="8">
    <location>
        <begin position="83"/>
        <end position="502"/>
    </location>
</feature>
<feature type="transmembrane region" description="Helical" evidence="7">
    <location>
        <begin position="478"/>
        <end position="502"/>
    </location>
</feature>
<comment type="subcellular location">
    <subcellularLocation>
        <location evidence="1">Membrane</location>
    </subcellularLocation>
</comment>
<reference evidence="9 10" key="1">
    <citation type="journal article" date="2021" name="Comput. Struct. Biotechnol. J.">
        <title>De novo genome assembly of the potent medicinal plant Rehmannia glutinosa using nanopore technology.</title>
        <authorList>
            <person name="Ma L."/>
            <person name="Dong C."/>
            <person name="Song C."/>
            <person name="Wang X."/>
            <person name="Zheng X."/>
            <person name="Niu Y."/>
            <person name="Chen S."/>
            <person name="Feng W."/>
        </authorList>
    </citation>
    <scope>NUCLEOTIDE SEQUENCE [LARGE SCALE GENOMIC DNA]</scope>
    <source>
        <strain evidence="9">DH-2019</strain>
    </source>
</reference>
<gene>
    <name evidence="9" type="ORF">DH2020_047582</name>
</gene>
<evidence type="ECO:0000259" key="8">
    <source>
        <dbReference type="Pfam" id="PF01490"/>
    </source>
</evidence>
<dbReference type="InterPro" id="IPR013057">
    <property type="entry name" value="AA_transpt_TM"/>
</dbReference>
<evidence type="ECO:0000256" key="6">
    <source>
        <dbReference type="ARBA" id="ARBA00023136"/>
    </source>
</evidence>
<keyword evidence="4" id="KW-0029">Amino-acid transport</keyword>
<feature type="transmembrane region" description="Helical" evidence="7">
    <location>
        <begin position="374"/>
        <end position="399"/>
    </location>
</feature>
<keyword evidence="10" id="KW-1185">Reference proteome</keyword>
<feature type="transmembrane region" description="Helical" evidence="7">
    <location>
        <begin position="208"/>
        <end position="231"/>
    </location>
</feature>
<dbReference type="EMBL" id="JABTTQ020003310">
    <property type="protein sequence ID" value="KAK6118669.1"/>
    <property type="molecule type" value="Genomic_DNA"/>
</dbReference>
<name>A0ABR0U863_REHGL</name>
<accession>A0ABR0U863</accession>
<evidence type="ECO:0000256" key="1">
    <source>
        <dbReference type="ARBA" id="ARBA00004370"/>
    </source>
</evidence>
<protein>
    <recommendedName>
        <fullName evidence="8">Amino acid transporter transmembrane domain-containing protein</fullName>
    </recommendedName>
</protein>
<organism evidence="9 10">
    <name type="scientific">Rehmannia glutinosa</name>
    <name type="common">Chinese foxglove</name>
    <dbReference type="NCBI Taxonomy" id="99300"/>
    <lineage>
        <taxon>Eukaryota</taxon>
        <taxon>Viridiplantae</taxon>
        <taxon>Streptophyta</taxon>
        <taxon>Embryophyta</taxon>
        <taxon>Tracheophyta</taxon>
        <taxon>Spermatophyta</taxon>
        <taxon>Magnoliopsida</taxon>
        <taxon>eudicotyledons</taxon>
        <taxon>Gunneridae</taxon>
        <taxon>Pentapetalae</taxon>
        <taxon>asterids</taxon>
        <taxon>lamiids</taxon>
        <taxon>Lamiales</taxon>
        <taxon>Orobanchaceae</taxon>
        <taxon>Rehmannieae</taxon>
        <taxon>Rehmannia</taxon>
    </lineage>
</organism>
<keyword evidence="6 7" id="KW-0472">Membrane</keyword>
<evidence type="ECO:0000313" key="9">
    <source>
        <dbReference type="EMBL" id="KAK6118669.1"/>
    </source>
</evidence>
<feature type="transmembrane region" description="Helical" evidence="7">
    <location>
        <begin position="103"/>
        <end position="127"/>
    </location>
</feature>
<sequence>MAESVINVGVESTVEYSSKVTPIFDDETSSTAEIKSKEQAINVSEISSVLEVQDSRIVTMPEDNNADERNPQDRWLPITESRNGSVLTATFHLLCSGIGVQALLLPLAFVSLGWFWGILCLSVAYSWQLYTTWLLVNLHESSPQTGIRYSRFLHLSIVAFGEKLGKLLAIFPTLYLSSGTCIIYIITGGTIMELFFKSMCENNAECEAKTLTGAEWFLVFILLAIFIAQFFPNLNSLASISLIGSIAALVYVCILCVMSVTKGRPDHGRPMEAVALHGGDTSGIRNVFNGFGIIALAFRGHNLVLEIQGTIPTNRKQPSRKSMWRGVIISYLFIAMSMYPLAIVGYWAYGHQVPIKGGILSAFTYFHQKSTSKYIIGAIYLIIIINYLCAFQIYAMPAFDNFERIYTSNKNKPCPRWLRSAIKVMFGGLTYFIAVAFPFLPRLGAFVGSIGLPLTLVYPCLMWVAIKKPGRFSRMWCLNLGLGFSGIVLSVVCFSAALWSLIVNGLEANFFKPR</sequence>
<evidence type="ECO:0000256" key="4">
    <source>
        <dbReference type="ARBA" id="ARBA00022970"/>
    </source>
</evidence>
<feature type="transmembrane region" description="Helical" evidence="7">
    <location>
        <begin position="326"/>
        <end position="349"/>
    </location>
</feature>
<keyword evidence="3 7" id="KW-0812">Transmembrane</keyword>
<evidence type="ECO:0000256" key="3">
    <source>
        <dbReference type="ARBA" id="ARBA00022692"/>
    </source>
</evidence>
<dbReference type="Pfam" id="PF01490">
    <property type="entry name" value="Aa_trans"/>
    <property type="match status" value="1"/>
</dbReference>
<feature type="transmembrane region" description="Helical" evidence="7">
    <location>
        <begin position="174"/>
        <end position="196"/>
    </location>
</feature>
<evidence type="ECO:0000313" key="10">
    <source>
        <dbReference type="Proteomes" id="UP001318860"/>
    </source>
</evidence>
<evidence type="ECO:0000256" key="7">
    <source>
        <dbReference type="SAM" id="Phobius"/>
    </source>
</evidence>
<dbReference type="Proteomes" id="UP001318860">
    <property type="component" value="Unassembled WGS sequence"/>
</dbReference>
<keyword evidence="5 7" id="KW-1133">Transmembrane helix</keyword>
<dbReference type="PANTHER" id="PTHR48017">
    <property type="entry name" value="OS05G0424000 PROTEIN-RELATED"/>
    <property type="match status" value="1"/>
</dbReference>
<evidence type="ECO:0000256" key="5">
    <source>
        <dbReference type="ARBA" id="ARBA00022989"/>
    </source>
</evidence>
<feature type="transmembrane region" description="Helical" evidence="7">
    <location>
        <begin position="420"/>
        <end position="440"/>
    </location>
</feature>
<keyword evidence="2" id="KW-0813">Transport</keyword>